<dbReference type="RefSeq" id="WP_066700843.1">
    <property type="nucleotide sequence ID" value="NZ_AP018664.1"/>
</dbReference>
<evidence type="ECO:0008006" key="4">
    <source>
        <dbReference type="Google" id="ProtNLM"/>
    </source>
</evidence>
<keyword evidence="3" id="KW-1185">Reference proteome</keyword>
<evidence type="ECO:0000256" key="1">
    <source>
        <dbReference type="SAM" id="SignalP"/>
    </source>
</evidence>
<dbReference type="PROSITE" id="PS51257">
    <property type="entry name" value="PROKAR_LIPOPROTEIN"/>
    <property type="match status" value="1"/>
</dbReference>
<feature type="chain" id="PRO_5019826045" description="Spore coat protein U domain-containing protein" evidence="1">
    <location>
        <begin position="33"/>
        <end position="168"/>
    </location>
</feature>
<organism evidence="2 3">
    <name type="scientific">Sphingobium amiense</name>
    <dbReference type="NCBI Taxonomy" id="135719"/>
    <lineage>
        <taxon>Bacteria</taxon>
        <taxon>Pseudomonadati</taxon>
        <taxon>Pseudomonadota</taxon>
        <taxon>Alphaproteobacteria</taxon>
        <taxon>Sphingomonadales</taxon>
        <taxon>Sphingomonadaceae</taxon>
        <taxon>Sphingobium</taxon>
    </lineage>
</organism>
<sequence length="168" mass="16801">MGGSRRAVPSIHKIASLAALMLACALPRPAFAQLAQLSDLSDVSFGTIVNVTSDVSQSQTVCAYSNALFSNYTVRATGSGAGGAFTLASGAATLAYEVQWNSAANQSGGTQLTAGVSQSGFISQGVTPGCTLGLTRSGSMTVILRAAALSAAQAGSYSGTLTLMISPN</sequence>
<keyword evidence="1" id="KW-0732">Signal</keyword>
<reference evidence="2 3" key="1">
    <citation type="submission" date="2018-05" db="EMBL/GenBank/DDBJ databases">
        <title>Complete Genome Sequence of the Nonylphenol-Degrading Bacterium Sphingobium amiense DSM 16289T.</title>
        <authorList>
            <person name="Ootsuka M."/>
            <person name="Nishizawa T."/>
            <person name="Ohta H."/>
        </authorList>
    </citation>
    <scope>NUCLEOTIDE SEQUENCE [LARGE SCALE GENOMIC DNA]</scope>
    <source>
        <strain evidence="2 3">DSM 16289</strain>
    </source>
</reference>
<gene>
    <name evidence="2" type="ORF">SAMIE_1002630</name>
</gene>
<evidence type="ECO:0000313" key="2">
    <source>
        <dbReference type="EMBL" id="BBD96762.1"/>
    </source>
</evidence>
<name>A0A494W8P9_9SPHN</name>
<proteinExistence type="predicted"/>
<feature type="signal peptide" evidence="1">
    <location>
        <begin position="1"/>
        <end position="32"/>
    </location>
</feature>
<dbReference type="EMBL" id="AP018664">
    <property type="protein sequence ID" value="BBD96762.1"/>
    <property type="molecule type" value="Genomic_DNA"/>
</dbReference>
<dbReference type="KEGG" id="sami:SAMIE_1002630"/>
<dbReference type="AlphaFoldDB" id="A0A494W8P9"/>
<protein>
    <recommendedName>
        <fullName evidence="4">Spore coat protein U domain-containing protein</fullName>
    </recommendedName>
</protein>
<dbReference type="Proteomes" id="UP000279959">
    <property type="component" value="Chromosome"/>
</dbReference>
<evidence type="ECO:0000313" key="3">
    <source>
        <dbReference type="Proteomes" id="UP000279959"/>
    </source>
</evidence>
<accession>A0A494W8P9</accession>